<dbReference type="InterPro" id="IPR007711">
    <property type="entry name" value="HigB-1"/>
</dbReference>
<dbReference type="PANTHER" id="PTHR40266:SF2">
    <property type="entry name" value="TOXIN HIGB-1"/>
    <property type="match status" value="1"/>
</dbReference>
<dbReference type="Proteomes" id="UP000262177">
    <property type="component" value="Chromosome"/>
</dbReference>
<organism evidence="1 2">
    <name type="scientific">Bifidobacterium bifidum LMG 13195</name>
    <dbReference type="NCBI Taxonomy" id="1207542"/>
    <lineage>
        <taxon>Bacteria</taxon>
        <taxon>Bacillati</taxon>
        <taxon>Actinomycetota</taxon>
        <taxon>Actinomycetes</taxon>
        <taxon>Bifidobacteriales</taxon>
        <taxon>Bifidobacteriaceae</taxon>
        <taxon>Bifidobacterium</taxon>
    </lineage>
</organism>
<dbReference type="Pfam" id="PF05015">
    <property type="entry name" value="HigB-like_toxin"/>
    <property type="match status" value="1"/>
</dbReference>
<reference evidence="1 2" key="1">
    <citation type="journal article" date="2017" name="Biosci. Biotechnol. Biochem.">
        <title>Identification and characterization of a sulfoglycosidase from Bifidobacterium bifidum implicated in mucin glycan utilization.</title>
        <authorList>
            <person name="Katoh T."/>
            <person name="Maeshibu T."/>
            <person name="Kikkawa K."/>
            <person name="Gotoh A."/>
            <person name="Tomabechi Y."/>
            <person name="Nakamura M."/>
            <person name="Liao W.-H."/>
            <person name="Yamaguchi M."/>
            <person name="Ashida H."/>
            <person name="Yamamoto K."/>
            <person name="Katayama T."/>
        </authorList>
    </citation>
    <scope>NUCLEOTIDE SEQUENCE [LARGE SCALE GENOMIC DNA]</scope>
    <source>
        <strain evidence="1 2">JCM 7004</strain>
    </source>
</reference>
<evidence type="ECO:0000313" key="1">
    <source>
        <dbReference type="EMBL" id="BBA48847.1"/>
    </source>
</evidence>
<dbReference type="Gene3D" id="3.30.2310.20">
    <property type="entry name" value="RelE-like"/>
    <property type="match status" value="1"/>
</dbReference>
<evidence type="ECO:0000313" key="2">
    <source>
        <dbReference type="Proteomes" id="UP000262177"/>
    </source>
</evidence>
<dbReference type="InterPro" id="IPR035093">
    <property type="entry name" value="RelE/ParE_toxin_dom_sf"/>
</dbReference>
<protein>
    <submittedName>
        <fullName evidence="1">Plasmid maintenance system killer protein</fullName>
    </submittedName>
</protein>
<name>A0A286TF61_BIFBI</name>
<dbReference type="SUPFAM" id="SSF143011">
    <property type="entry name" value="RelE-like"/>
    <property type="match status" value="1"/>
</dbReference>
<dbReference type="AlphaFoldDB" id="A0A286TF61"/>
<dbReference type="PANTHER" id="PTHR40266">
    <property type="entry name" value="TOXIN HIGB-1"/>
    <property type="match status" value="1"/>
</dbReference>
<proteinExistence type="predicted"/>
<gene>
    <name evidence="1" type="ORF">BBJK_02737</name>
</gene>
<sequence length="95" mass="11292">MRTRDKELNDFLYGGRYPNDYPAGLERALMRKLQMLKAAHDLKDLRIPPGNRLEPLKGGLAGHWSIRVNKQWRLVFQWDTTEREATDVYFDDYHD</sequence>
<dbReference type="EMBL" id="AP018131">
    <property type="protein sequence ID" value="BBA48847.1"/>
    <property type="molecule type" value="Genomic_DNA"/>
</dbReference>
<accession>A0A286TF61</accession>